<dbReference type="EMBL" id="WHWB01033199">
    <property type="protein sequence ID" value="KAJ7421460.1"/>
    <property type="molecule type" value="Genomic_DNA"/>
</dbReference>
<evidence type="ECO:0000313" key="3">
    <source>
        <dbReference type="Proteomes" id="UP001145742"/>
    </source>
</evidence>
<reference evidence="2" key="1">
    <citation type="submission" date="2019-10" db="EMBL/GenBank/DDBJ databases">
        <authorList>
            <person name="Soares A.E.R."/>
            <person name="Aleixo A."/>
            <person name="Schneider P."/>
            <person name="Miyaki C.Y."/>
            <person name="Schneider M.P."/>
            <person name="Mello C."/>
            <person name="Vasconcelos A.T.R."/>
        </authorList>
    </citation>
    <scope>NUCLEOTIDE SEQUENCE</scope>
    <source>
        <tissue evidence="2">Muscle</tissue>
    </source>
</reference>
<name>A0ABQ9DHQ2_9PASS</name>
<evidence type="ECO:0000256" key="1">
    <source>
        <dbReference type="SAM" id="MobiDB-lite"/>
    </source>
</evidence>
<gene>
    <name evidence="2" type="ORF">WISP_42505</name>
</gene>
<proteinExistence type="predicted"/>
<dbReference type="Proteomes" id="UP001145742">
    <property type="component" value="Unassembled WGS sequence"/>
</dbReference>
<evidence type="ECO:0000313" key="2">
    <source>
        <dbReference type="EMBL" id="KAJ7421460.1"/>
    </source>
</evidence>
<comment type="caution">
    <text evidence="2">The sequence shown here is derived from an EMBL/GenBank/DDBJ whole genome shotgun (WGS) entry which is preliminary data.</text>
</comment>
<feature type="region of interest" description="Disordered" evidence="1">
    <location>
        <begin position="22"/>
        <end position="68"/>
    </location>
</feature>
<accession>A0ABQ9DHQ2</accession>
<keyword evidence="3" id="KW-1185">Reference proteome</keyword>
<protein>
    <submittedName>
        <fullName evidence="2">Uncharacterized protein</fullName>
    </submittedName>
</protein>
<organism evidence="2 3">
    <name type="scientific">Willisornis vidua</name>
    <name type="common">Xingu scale-backed antbird</name>
    <dbReference type="NCBI Taxonomy" id="1566151"/>
    <lineage>
        <taxon>Eukaryota</taxon>
        <taxon>Metazoa</taxon>
        <taxon>Chordata</taxon>
        <taxon>Craniata</taxon>
        <taxon>Vertebrata</taxon>
        <taxon>Euteleostomi</taxon>
        <taxon>Archelosauria</taxon>
        <taxon>Archosauria</taxon>
        <taxon>Dinosauria</taxon>
        <taxon>Saurischia</taxon>
        <taxon>Theropoda</taxon>
        <taxon>Coelurosauria</taxon>
        <taxon>Aves</taxon>
        <taxon>Neognathae</taxon>
        <taxon>Neoaves</taxon>
        <taxon>Telluraves</taxon>
        <taxon>Australaves</taxon>
        <taxon>Passeriformes</taxon>
        <taxon>Thamnophilidae</taxon>
        <taxon>Willisornis</taxon>
    </lineage>
</organism>
<sequence length="68" mass="6942">MASVLRSRENHECEGTQLDCTRANGIGNAKQRLPSAAAEPGGTGEPGDTDELGDTAKPCDDAEPGDSA</sequence>